<dbReference type="Pfam" id="PF03747">
    <property type="entry name" value="ADP_ribosyl_GH"/>
    <property type="match status" value="1"/>
</dbReference>
<feature type="region of interest" description="Disordered" evidence="3">
    <location>
        <begin position="1"/>
        <end position="39"/>
    </location>
</feature>
<accession>A0A0G2Y342</accession>
<reference evidence="4 5" key="1">
    <citation type="submission" date="2014-10" db="EMBL/GenBank/DDBJ databases">
        <title>Pan-genome analysis of Brazilian lineage A amoebal mimiviruses.</title>
        <authorList>
            <person name="Assis F.L."/>
            <person name="Abrahao J.S."/>
            <person name="Kroon E.G."/>
            <person name="Dornas F.P."/>
            <person name="Andrade K.R."/>
            <person name="Borato P.V.M."/>
            <person name="Pilotto M.R."/>
            <person name="Benamar S."/>
            <person name="LaScola B."/>
            <person name="Colson P."/>
        </authorList>
    </citation>
    <scope>NUCLEOTIDE SEQUENCE [LARGE SCALE GENOMIC DNA]</scope>
    <source>
        <strain evidence="4 5">Kroon</strain>
    </source>
</reference>
<evidence type="ECO:0000256" key="1">
    <source>
        <dbReference type="ARBA" id="ARBA00010702"/>
    </source>
</evidence>
<dbReference type="Proteomes" id="UP000240461">
    <property type="component" value="Segment"/>
</dbReference>
<keyword evidence="2" id="KW-0378">Hydrolase</keyword>
<dbReference type="EMBL" id="KM982402">
    <property type="protein sequence ID" value="AKI80178.1"/>
    <property type="molecule type" value="Genomic_DNA"/>
</dbReference>
<feature type="compositionally biased region" description="Low complexity" evidence="3">
    <location>
        <begin position="1"/>
        <end position="21"/>
    </location>
</feature>
<dbReference type="Gene3D" id="1.10.4080.10">
    <property type="entry name" value="ADP-ribosylation/Crystallin J1"/>
    <property type="match status" value="1"/>
</dbReference>
<keyword evidence="5" id="KW-1185">Reference proteome</keyword>
<name>A0A0G2Y342_9VIRU</name>
<evidence type="ECO:0000256" key="3">
    <source>
        <dbReference type="SAM" id="MobiDB-lite"/>
    </source>
</evidence>
<dbReference type="PANTHER" id="PTHR16222">
    <property type="entry name" value="ADP-RIBOSYLGLYCOHYDROLASE"/>
    <property type="match status" value="1"/>
</dbReference>
<dbReference type="SUPFAM" id="SSF101478">
    <property type="entry name" value="ADP-ribosylglycohydrolase"/>
    <property type="match status" value="1"/>
</dbReference>
<proteinExistence type="inferred from homology"/>
<comment type="similarity">
    <text evidence="1">Belongs to the ADP-ribosylglycohydrolase family.</text>
</comment>
<dbReference type="InterPro" id="IPR036705">
    <property type="entry name" value="Ribosyl_crysJ1_sf"/>
</dbReference>
<evidence type="ECO:0000313" key="5">
    <source>
        <dbReference type="Proteomes" id="UP000240461"/>
    </source>
</evidence>
<organism evidence="4 5">
    <name type="scientific">Acanthamoeba polyphaga mimivirus Kroon</name>
    <dbReference type="NCBI Taxonomy" id="3069720"/>
    <lineage>
        <taxon>Viruses</taxon>
        <taxon>Varidnaviria</taxon>
        <taxon>Bamfordvirae</taxon>
        <taxon>Nucleocytoviricota</taxon>
        <taxon>Megaviricetes</taxon>
        <taxon>Imitervirales</taxon>
        <taxon>Mimiviridae</taxon>
        <taxon>Megamimivirinae</taxon>
        <taxon>Mimivirus</taxon>
        <taxon>Mimivirus lagoaense</taxon>
    </lineage>
</organism>
<dbReference type="KEGG" id="vg:80513976"/>
<evidence type="ECO:0000256" key="2">
    <source>
        <dbReference type="ARBA" id="ARBA00022801"/>
    </source>
</evidence>
<dbReference type="PANTHER" id="PTHR16222:SF26">
    <property type="entry name" value="ADP-RIBOSYLHYDROLASE ARH1"/>
    <property type="match status" value="1"/>
</dbReference>
<dbReference type="InterPro" id="IPR005502">
    <property type="entry name" value="Ribosyl_crysJ1"/>
</dbReference>
<sequence length="519" mass="59412">MSNKIQSKQSKTIKQSKTTKSTKTEKKSDKSGNLSQIKSSKNLSKSQSIYLEIDDLSKKFLEEGRQYIYKWIRDEYGLSKDEATALNISIYNTTIARMINVYKFDETLAAFLPFKFGKDIISPRQDFYGFATTCGTILYYQSFGDTLGYYNGNWEFNYGNDNRPDYVNDLISEFIHLGGINDISMVNWLASDDTILYLITARVVLEYFFQGDNAEISYFGSRLRQEYLKAKPLIQNRHPGQTTMDSLDIMSNIEWDKLPYNSRAIGAGAAMRSGSIGIFYPGRQNRKKLVALAVECSRITHNSATAILGSVTSALFTAFSLEKISVNLWPHYLLEILRSNIIDEYIKQSRPNEYSLFSRDKVIFQGQWEKYVSSRFSGVNPRDLRYMHNPVERYRYLTENFSKGCDMPGGCGDDCVIMAYDSLLQSNGVLEKVVVYSILHPGDSDTVGSVALSWFGAYYSTKKNLDILSPRFDELEYSNEINNLIWNTEDFVLGLTKVFYKFIYIDIATDLVEQSMKLK</sequence>
<dbReference type="InterPro" id="IPR050792">
    <property type="entry name" value="ADP-ribosylglycohydrolase"/>
</dbReference>
<dbReference type="GO" id="GO:0016787">
    <property type="term" value="F:hydrolase activity"/>
    <property type="evidence" value="ECO:0007669"/>
    <property type="project" value="UniProtKB-KW"/>
</dbReference>
<protein>
    <submittedName>
        <fullName evidence="4">ADP-ribosyl glycohydrolase</fullName>
    </submittedName>
</protein>
<evidence type="ECO:0000313" key="4">
    <source>
        <dbReference type="EMBL" id="AKI80178.1"/>
    </source>
</evidence>